<evidence type="ECO:0000313" key="8">
    <source>
        <dbReference type="EMBL" id="QIB33643.1"/>
    </source>
</evidence>
<feature type="transmembrane region" description="Helical" evidence="6">
    <location>
        <begin position="107"/>
        <end position="128"/>
    </location>
</feature>
<keyword evidence="9" id="KW-1185">Reference proteome</keyword>
<dbReference type="Proteomes" id="UP000464751">
    <property type="component" value="Chromosome"/>
</dbReference>
<dbReference type="EMBL" id="CP048630">
    <property type="protein sequence ID" value="QIB33643.1"/>
    <property type="molecule type" value="Genomic_DNA"/>
</dbReference>
<accession>A0A6P1YN41</accession>
<evidence type="ECO:0000256" key="4">
    <source>
        <dbReference type="ARBA" id="ARBA00022989"/>
    </source>
</evidence>
<feature type="transmembrane region" description="Helical" evidence="6">
    <location>
        <begin position="46"/>
        <end position="66"/>
    </location>
</feature>
<feature type="transmembrane region" description="Helical" evidence="6">
    <location>
        <begin position="196"/>
        <end position="215"/>
    </location>
</feature>
<dbReference type="RefSeq" id="WP_163074738.1">
    <property type="nucleotide sequence ID" value="NZ_CP048630.1"/>
</dbReference>
<keyword evidence="5 6" id="KW-0472">Membrane</keyword>
<evidence type="ECO:0000313" key="9">
    <source>
        <dbReference type="Proteomes" id="UP000464751"/>
    </source>
</evidence>
<evidence type="ECO:0000256" key="5">
    <source>
        <dbReference type="ARBA" id="ARBA00023136"/>
    </source>
</evidence>
<dbReference type="InterPro" id="IPR037185">
    <property type="entry name" value="EmrE-like"/>
</dbReference>
<feature type="domain" description="EamA" evidence="7">
    <location>
        <begin position="22"/>
        <end position="151"/>
    </location>
</feature>
<keyword evidence="3 6" id="KW-0812">Transmembrane</keyword>
<dbReference type="InterPro" id="IPR050638">
    <property type="entry name" value="AA-Vitamin_Transporters"/>
</dbReference>
<organism evidence="8 9">
    <name type="scientific">Ancylobacter pratisalsi</name>
    <dbReference type="NCBI Taxonomy" id="1745854"/>
    <lineage>
        <taxon>Bacteria</taxon>
        <taxon>Pseudomonadati</taxon>
        <taxon>Pseudomonadota</taxon>
        <taxon>Alphaproteobacteria</taxon>
        <taxon>Hyphomicrobiales</taxon>
        <taxon>Xanthobacteraceae</taxon>
        <taxon>Ancylobacter</taxon>
    </lineage>
</organism>
<feature type="transmembrane region" description="Helical" evidence="6">
    <location>
        <begin position="135"/>
        <end position="154"/>
    </location>
</feature>
<evidence type="ECO:0000256" key="2">
    <source>
        <dbReference type="ARBA" id="ARBA00007362"/>
    </source>
</evidence>
<proteinExistence type="inferred from homology"/>
<evidence type="ECO:0000256" key="3">
    <source>
        <dbReference type="ARBA" id="ARBA00022692"/>
    </source>
</evidence>
<dbReference type="Pfam" id="PF00892">
    <property type="entry name" value="EamA"/>
    <property type="match status" value="2"/>
</dbReference>
<reference evidence="8 9" key="1">
    <citation type="submission" date="2020-02" db="EMBL/GenBank/DDBJ databases">
        <authorList>
            <person name="Li G."/>
        </authorList>
    </citation>
    <scope>NUCLEOTIDE SEQUENCE [LARGE SCALE GENOMIC DNA]</scope>
    <source>
        <strain evidence="8 9">DSM 102029</strain>
    </source>
</reference>
<dbReference type="SUPFAM" id="SSF103481">
    <property type="entry name" value="Multidrug resistance efflux transporter EmrE"/>
    <property type="match status" value="2"/>
</dbReference>
<keyword evidence="4 6" id="KW-1133">Transmembrane helix</keyword>
<dbReference type="InterPro" id="IPR000620">
    <property type="entry name" value="EamA_dom"/>
</dbReference>
<name>A0A6P1YN41_9HYPH</name>
<feature type="transmembrane region" description="Helical" evidence="6">
    <location>
        <begin position="282"/>
        <end position="302"/>
    </location>
</feature>
<feature type="transmembrane region" description="Helical" evidence="6">
    <location>
        <begin position="16"/>
        <end position="34"/>
    </location>
</feature>
<dbReference type="KEGG" id="apra:G3A50_07960"/>
<protein>
    <submittedName>
        <fullName evidence="8">DMT family transporter</fullName>
    </submittedName>
</protein>
<feature type="transmembrane region" description="Helical" evidence="6">
    <location>
        <begin position="166"/>
        <end position="184"/>
    </location>
</feature>
<dbReference type="AlphaFoldDB" id="A0A6P1YN41"/>
<dbReference type="PANTHER" id="PTHR32322:SF2">
    <property type="entry name" value="EAMA DOMAIN-CONTAINING PROTEIN"/>
    <property type="match status" value="1"/>
</dbReference>
<feature type="transmembrane region" description="Helical" evidence="6">
    <location>
        <begin position="227"/>
        <end position="249"/>
    </location>
</feature>
<feature type="transmembrane region" description="Helical" evidence="6">
    <location>
        <begin position="256"/>
        <end position="276"/>
    </location>
</feature>
<evidence type="ECO:0000259" key="7">
    <source>
        <dbReference type="Pfam" id="PF00892"/>
    </source>
</evidence>
<evidence type="ECO:0000256" key="6">
    <source>
        <dbReference type="SAM" id="Phobius"/>
    </source>
</evidence>
<gene>
    <name evidence="8" type="ORF">G3A50_07960</name>
</gene>
<dbReference type="GO" id="GO:0016020">
    <property type="term" value="C:membrane"/>
    <property type="evidence" value="ECO:0007669"/>
    <property type="project" value="UniProtKB-SubCell"/>
</dbReference>
<sequence>MSSSVVEAARGRGETAFLFGQMLLCSFLWAPAFLLLQRIGVDLSPLALTALRDLLGGGVMALWFLVIGQRILPAGREWADWAVLGVLQVIVPNTLTVYALGKITTSLASLIQSSTPLLVALIAPFLFASERLTGARIVGMALGIGGLVLLLGGIDLLRSSDGSVPGALAMAGVPVSYALGNIYVRLVPNAPPARLAYGQLVFSGLPCLAVVLAFSGPSAFAAAGDHLVDLAVLSLMATAVPLIMFMRILRLAGPTVGTMVGYLVPVWTILIGAGLFGETLQMHEVIGGALLLAGIVIASASCPGRA</sequence>
<comment type="similarity">
    <text evidence="2">Belongs to the EamA transporter family.</text>
</comment>
<feature type="domain" description="EamA" evidence="7">
    <location>
        <begin position="165"/>
        <end position="299"/>
    </location>
</feature>
<evidence type="ECO:0000256" key="1">
    <source>
        <dbReference type="ARBA" id="ARBA00004141"/>
    </source>
</evidence>
<feature type="transmembrane region" description="Helical" evidence="6">
    <location>
        <begin position="78"/>
        <end position="101"/>
    </location>
</feature>
<comment type="subcellular location">
    <subcellularLocation>
        <location evidence="1">Membrane</location>
        <topology evidence="1">Multi-pass membrane protein</topology>
    </subcellularLocation>
</comment>
<dbReference type="PANTHER" id="PTHR32322">
    <property type="entry name" value="INNER MEMBRANE TRANSPORTER"/>
    <property type="match status" value="1"/>
</dbReference>